<dbReference type="EMBL" id="JACHBR010000004">
    <property type="protein sequence ID" value="MBB5631744.1"/>
    <property type="molecule type" value="Genomic_DNA"/>
</dbReference>
<gene>
    <name evidence="1" type="ORF">BJ981_007530</name>
</gene>
<name>A0A7W8ZD02_9ACTN</name>
<proteinExistence type="predicted"/>
<evidence type="ECO:0000313" key="2">
    <source>
        <dbReference type="Proteomes" id="UP000588112"/>
    </source>
</evidence>
<evidence type="ECO:0000313" key="1">
    <source>
        <dbReference type="EMBL" id="MBB5631744.1"/>
    </source>
</evidence>
<sequence>MPRWKGAPGFLVTGVIEVKSPHRLERDTPSGRVR</sequence>
<dbReference type="AlphaFoldDB" id="A0A7W8ZD02"/>
<accession>A0A7W8ZD02</accession>
<organism evidence="1 2">
    <name type="scientific">Sphaerisporangium krabiense</name>
    <dbReference type="NCBI Taxonomy" id="763782"/>
    <lineage>
        <taxon>Bacteria</taxon>
        <taxon>Bacillati</taxon>
        <taxon>Actinomycetota</taxon>
        <taxon>Actinomycetes</taxon>
        <taxon>Streptosporangiales</taxon>
        <taxon>Streptosporangiaceae</taxon>
        <taxon>Sphaerisporangium</taxon>
    </lineage>
</organism>
<protein>
    <submittedName>
        <fullName evidence="1">Uncharacterized protein</fullName>
    </submittedName>
</protein>
<reference evidence="1 2" key="1">
    <citation type="submission" date="2020-08" db="EMBL/GenBank/DDBJ databases">
        <title>Sequencing the genomes of 1000 actinobacteria strains.</title>
        <authorList>
            <person name="Klenk H.-P."/>
        </authorList>
    </citation>
    <scope>NUCLEOTIDE SEQUENCE [LARGE SCALE GENOMIC DNA]</scope>
    <source>
        <strain evidence="1 2">DSM 45790</strain>
    </source>
</reference>
<dbReference type="Proteomes" id="UP000588112">
    <property type="component" value="Unassembled WGS sequence"/>
</dbReference>
<comment type="caution">
    <text evidence="1">The sequence shown here is derived from an EMBL/GenBank/DDBJ whole genome shotgun (WGS) entry which is preliminary data.</text>
</comment>
<keyword evidence="2" id="KW-1185">Reference proteome</keyword>